<gene>
    <name evidence="1" type="ordered locus">Mnod_2096</name>
</gene>
<dbReference type="EMBL" id="CP001349">
    <property type="protein sequence ID" value="ACL57081.1"/>
    <property type="molecule type" value="Genomic_DNA"/>
</dbReference>
<accession>B8IUL3</accession>
<dbReference type="Proteomes" id="UP000008207">
    <property type="component" value="Chromosome"/>
</dbReference>
<dbReference type="KEGG" id="mno:Mnod_2096"/>
<dbReference type="AlphaFoldDB" id="B8IUL3"/>
<protein>
    <submittedName>
        <fullName evidence="1">Uncharacterized protein</fullName>
    </submittedName>
</protein>
<reference evidence="1 2" key="1">
    <citation type="submission" date="2009-01" db="EMBL/GenBank/DDBJ databases">
        <title>Complete sequence of chromosome of Methylobacterium nodulans ORS 2060.</title>
        <authorList>
            <consortium name="US DOE Joint Genome Institute"/>
            <person name="Lucas S."/>
            <person name="Copeland A."/>
            <person name="Lapidus A."/>
            <person name="Glavina del Rio T."/>
            <person name="Dalin E."/>
            <person name="Tice H."/>
            <person name="Bruce D."/>
            <person name="Goodwin L."/>
            <person name="Pitluck S."/>
            <person name="Sims D."/>
            <person name="Brettin T."/>
            <person name="Detter J.C."/>
            <person name="Han C."/>
            <person name="Larimer F."/>
            <person name="Land M."/>
            <person name="Hauser L."/>
            <person name="Kyrpides N."/>
            <person name="Ivanova N."/>
            <person name="Marx C.J."/>
            <person name="Richardson P."/>
        </authorList>
    </citation>
    <scope>NUCLEOTIDE SEQUENCE [LARGE SCALE GENOMIC DNA]</scope>
    <source>
        <strain evidence="2">LMG 21967 / CNCM I-2342 / ORS 2060</strain>
    </source>
</reference>
<evidence type="ECO:0000313" key="1">
    <source>
        <dbReference type="EMBL" id="ACL57081.1"/>
    </source>
</evidence>
<evidence type="ECO:0000313" key="2">
    <source>
        <dbReference type="Proteomes" id="UP000008207"/>
    </source>
</evidence>
<dbReference type="HOGENOM" id="CLU_2523734_0_0_5"/>
<proteinExistence type="predicted"/>
<name>B8IUL3_METNO</name>
<keyword evidence="2" id="KW-1185">Reference proteome</keyword>
<sequence>MPLSDTGGLFGETNLSKSRRMAPVDWAPWSLLIWPCQEDRSPYGLTLLGVGHSLVTQRKANVGAPLDCCRYIYQNIIANRVDGC</sequence>
<organism evidence="1 2">
    <name type="scientific">Methylobacterium nodulans (strain LMG 21967 / CNCM I-2342 / ORS 2060)</name>
    <dbReference type="NCBI Taxonomy" id="460265"/>
    <lineage>
        <taxon>Bacteria</taxon>
        <taxon>Pseudomonadati</taxon>
        <taxon>Pseudomonadota</taxon>
        <taxon>Alphaproteobacteria</taxon>
        <taxon>Hyphomicrobiales</taxon>
        <taxon>Methylobacteriaceae</taxon>
        <taxon>Methylobacterium</taxon>
    </lineage>
</organism>